<dbReference type="InterPro" id="IPR027417">
    <property type="entry name" value="P-loop_NTPase"/>
</dbReference>
<reference evidence="2 3" key="1">
    <citation type="submission" date="2014-07" db="EMBL/GenBank/DDBJ databases">
        <title>Comparative genomic insights into amoeba endosymbionts belonging to the families of Holosporaceae and Candidatus Midichloriaceae within Rickettsiales.</title>
        <authorList>
            <person name="Wang Z."/>
            <person name="Wu M."/>
        </authorList>
    </citation>
    <scope>NUCLEOTIDE SEQUENCE [LARGE SCALE GENOMIC DNA]</scope>
    <source>
        <strain evidence="2">PRA3</strain>
    </source>
</reference>
<name>A0A077AWH8_9PROT</name>
<proteinExistence type="predicted"/>
<accession>A0A077AWH8</accession>
<dbReference type="OrthoDB" id="8552455at2"/>
<dbReference type="KEGG" id="paca:ID47_05980"/>
<protein>
    <recommendedName>
        <fullName evidence="1">AAA+ ATPase domain-containing protein</fullName>
    </recommendedName>
</protein>
<sequence length="498" mass="56335">MKKILLSLCFWSSLNAMEGGDGGPSTDPFARTDYAKAFAPQVFKKFLPLLEENGSIINMPEDLISSENKSSKSKKYKPISNLSEEEYKEQQKLLVQAIQQQLTNAKRNAILRPLYEAFIICSVQGASTVAMLTFMPPDSVGGGFGLFSMLNLVGWVAKDAGKTLYTYYRPGNDPLQRWENKFSKVLPYIPHQLWPKIIDKFGAVRMGRYSYAQATDFFNIVFNLPTIHRYPYHPPLTLDELDNKSKVINKFIHKFFEDYKDPDDPILGIRAACKTYLQKLAKDEDGFVCIHLEGPGGIGKTHFSKKLSEQLGIALGRKIPQQEITIRNMIPSELEGDTQTPGQILLALAEVGKKKSPFGILIFDEATWLNSVLQESSKKIFEPKLGSFISQYLDGLEVSFKGFLLIFISNNPIEDKALKSRFINVKFPNLKKESLISMACKSITQYTEGTYLREEDLKNATEITEALERSTTMRDIAIEFPIAIEKIRAKQERMKEGD</sequence>
<gene>
    <name evidence="2" type="ORF">ID47_05980</name>
</gene>
<dbReference type="SMART" id="SM00382">
    <property type="entry name" value="AAA"/>
    <property type="match status" value="1"/>
</dbReference>
<dbReference type="eggNOG" id="ENOG5032GQX">
    <property type="taxonomic scope" value="Bacteria"/>
</dbReference>
<dbReference type="Gene3D" id="3.40.50.300">
    <property type="entry name" value="P-loop containing nucleotide triphosphate hydrolases"/>
    <property type="match status" value="1"/>
</dbReference>
<dbReference type="EMBL" id="CP008941">
    <property type="protein sequence ID" value="AIK96379.1"/>
    <property type="molecule type" value="Genomic_DNA"/>
</dbReference>
<dbReference type="HOGENOM" id="CLU_547129_0_0_5"/>
<dbReference type="SUPFAM" id="SSF52540">
    <property type="entry name" value="P-loop containing nucleoside triphosphate hydrolases"/>
    <property type="match status" value="1"/>
</dbReference>
<dbReference type="AlphaFoldDB" id="A0A077AWH8"/>
<keyword evidence="3" id="KW-1185">Reference proteome</keyword>
<evidence type="ECO:0000313" key="3">
    <source>
        <dbReference type="Proteomes" id="UP000028926"/>
    </source>
</evidence>
<dbReference type="RefSeq" id="WP_038464738.1">
    <property type="nucleotide sequence ID" value="NZ_CP008941.1"/>
</dbReference>
<feature type="domain" description="AAA+ ATPase" evidence="1">
    <location>
        <begin position="286"/>
        <end position="433"/>
    </location>
</feature>
<evidence type="ECO:0000313" key="2">
    <source>
        <dbReference type="EMBL" id="AIK96379.1"/>
    </source>
</evidence>
<dbReference type="STRING" id="91604.ID47_05980"/>
<evidence type="ECO:0000259" key="1">
    <source>
        <dbReference type="SMART" id="SM00382"/>
    </source>
</evidence>
<dbReference type="InterPro" id="IPR003593">
    <property type="entry name" value="AAA+_ATPase"/>
</dbReference>
<organism evidence="2 3">
    <name type="scientific">Candidatus Odyssella acanthamoebae</name>
    <dbReference type="NCBI Taxonomy" id="91604"/>
    <lineage>
        <taxon>Bacteria</taxon>
        <taxon>Pseudomonadati</taxon>
        <taxon>Pseudomonadota</taxon>
        <taxon>Alphaproteobacteria</taxon>
        <taxon>Holosporales</taxon>
        <taxon>Candidatus Paracaedibacteraceae</taxon>
        <taxon>Candidatus Odyssella</taxon>
    </lineage>
</organism>
<dbReference type="Proteomes" id="UP000028926">
    <property type="component" value="Chromosome"/>
</dbReference>